<evidence type="ECO:0000256" key="2">
    <source>
        <dbReference type="ARBA" id="ARBA00022771"/>
    </source>
</evidence>
<dbReference type="CDD" id="cd16650">
    <property type="entry name" value="SP-RING_PIAS-like"/>
    <property type="match status" value="1"/>
</dbReference>
<proteinExistence type="predicted"/>
<evidence type="ECO:0000256" key="5">
    <source>
        <dbReference type="SAM" id="MobiDB-lite"/>
    </source>
</evidence>
<dbReference type="InterPro" id="IPR013083">
    <property type="entry name" value="Znf_RING/FYVE/PHD"/>
</dbReference>
<evidence type="ECO:0000256" key="4">
    <source>
        <dbReference type="PROSITE-ProRule" id="PRU00452"/>
    </source>
</evidence>
<dbReference type="PROSITE" id="PS51044">
    <property type="entry name" value="ZF_SP_RING"/>
    <property type="match status" value="1"/>
</dbReference>
<dbReference type="Gene3D" id="3.30.40.10">
    <property type="entry name" value="Zinc/RING finger domain, C3HC4 (zinc finger)"/>
    <property type="match status" value="1"/>
</dbReference>
<evidence type="ECO:0000256" key="1">
    <source>
        <dbReference type="ARBA" id="ARBA00022723"/>
    </source>
</evidence>
<feature type="domain" description="SP-RING-type" evidence="6">
    <location>
        <begin position="241"/>
        <end position="322"/>
    </location>
</feature>
<evidence type="ECO:0000313" key="8">
    <source>
        <dbReference type="Proteomes" id="UP000267251"/>
    </source>
</evidence>
<dbReference type="PANTHER" id="PTHR10782">
    <property type="entry name" value="ZINC FINGER MIZ DOMAIN-CONTAINING PROTEIN"/>
    <property type="match status" value="1"/>
</dbReference>
<organism evidence="7 8">
    <name type="scientific">Piptocephalis cylindrospora</name>
    <dbReference type="NCBI Taxonomy" id="1907219"/>
    <lineage>
        <taxon>Eukaryota</taxon>
        <taxon>Fungi</taxon>
        <taxon>Fungi incertae sedis</taxon>
        <taxon>Zoopagomycota</taxon>
        <taxon>Zoopagomycotina</taxon>
        <taxon>Zoopagomycetes</taxon>
        <taxon>Zoopagales</taxon>
        <taxon>Piptocephalidaceae</taxon>
        <taxon>Piptocephalis</taxon>
    </lineage>
</organism>
<reference evidence="8" key="1">
    <citation type="journal article" date="2018" name="Nat. Microbiol.">
        <title>Leveraging single-cell genomics to expand the fungal tree of life.</title>
        <authorList>
            <person name="Ahrendt S.R."/>
            <person name="Quandt C.A."/>
            <person name="Ciobanu D."/>
            <person name="Clum A."/>
            <person name="Salamov A."/>
            <person name="Andreopoulos B."/>
            <person name="Cheng J.F."/>
            <person name="Woyke T."/>
            <person name="Pelin A."/>
            <person name="Henrissat B."/>
            <person name="Reynolds N.K."/>
            <person name="Benny G.L."/>
            <person name="Smith M.E."/>
            <person name="James T.Y."/>
            <person name="Grigoriev I.V."/>
        </authorList>
    </citation>
    <scope>NUCLEOTIDE SEQUENCE [LARGE SCALE GENOMIC DNA]</scope>
</reference>
<feature type="region of interest" description="Disordered" evidence="5">
    <location>
        <begin position="34"/>
        <end position="54"/>
    </location>
</feature>
<feature type="compositionally biased region" description="Polar residues" evidence="5">
    <location>
        <begin position="446"/>
        <end position="471"/>
    </location>
</feature>
<dbReference type="OrthoDB" id="28127at2759"/>
<keyword evidence="1" id="KW-0479">Metal-binding</keyword>
<keyword evidence="2 4" id="KW-0863">Zinc-finger</keyword>
<evidence type="ECO:0000313" key="7">
    <source>
        <dbReference type="EMBL" id="RKP11962.1"/>
    </source>
</evidence>
<dbReference type="EMBL" id="KZ988554">
    <property type="protein sequence ID" value="RKP11962.1"/>
    <property type="molecule type" value="Genomic_DNA"/>
</dbReference>
<dbReference type="GO" id="GO:0008270">
    <property type="term" value="F:zinc ion binding"/>
    <property type="evidence" value="ECO:0007669"/>
    <property type="project" value="UniProtKB-KW"/>
</dbReference>
<dbReference type="Proteomes" id="UP000267251">
    <property type="component" value="Unassembled WGS sequence"/>
</dbReference>
<dbReference type="InterPro" id="IPR004181">
    <property type="entry name" value="Znf_MIZ"/>
</dbReference>
<keyword evidence="8" id="KW-1185">Reference proteome</keyword>
<sequence>MGFPVSWRHGLLKEDLVRMTCEAVGIRYSRAKSTFSHTQQRQAPRSSEPQRDSPKVCKALTPLQALKQAFPPSFRLESCISSQHVPKSQRRTVFSLRLSQTAIRDAFLRAHPLGDEVKKKRRLFVCLLSGKGQHSGCGPGAVATSNFRGETVTLQPGLRRQECQFADITHLLPTYSDAPLPPSTPQLDITVNCSFASFLHNGYIAVIKAAGLSIEEKMSIGQLMKRFEQAPYINPSSSTKNEDDVEVGDEVVSLKCPLSLVRMKYPGKSKRCRHRQCFDIQMYVEANEKLMVPKCPVCRVDAPVKDLYLDRQYRHYLVTFPKSTECIVRADNSVISADSEQNSDAASIFDEDGGDNNVSVDRGKKRRWSDHHSTPGQQPSIIILDDEEEATEVAGTTMRTEMVDDAEARVKERPRKMAKEERGQSQIPIGNDALSQEMYAALGDLSPNQPAVTSPSSFSPHPSNQTHTQAAPGSDWDNAIALD</sequence>
<feature type="compositionally biased region" description="Polar residues" evidence="5">
    <location>
        <begin position="34"/>
        <end position="47"/>
    </location>
</feature>
<dbReference type="GO" id="GO:0000785">
    <property type="term" value="C:chromatin"/>
    <property type="evidence" value="ECO:0007669"/>
    <property type="project" value="TreeGrafter"/>
</dbReference>
<gene>
    <name evidence="7" type="ORF">BJ684DRAFT_17505</name>
</gene>
<evidence type="ECO:0000256" key="3">
    <source>
        <dbReference type="ARBA" id="ARBA00022833"/>
    </source>
</evidence>
<protein>
    <recommendedName>
        <fullName evidence="6">SP-RING-type domain-containing protein</fullName>
    </recommendedName>
</protein>
<dbReference type="GO" id="GO:0061665">
    <property type="term" value="F:SUMO ligase activity"/>
    <property type="evidence" value="ECO:0007669"/>
    <property type="project" value="TreeGrafter"/>
</dbReference>
<dbReference type="Pfam" id="PF02891">
    <property type="entry name" value="zf-MIZ"/>
    <property type="match status" value="1"/>
</dbReference>
<feature type="region of interest" description="Disordered" evidence="5">
    <location>
        <begin position="346"/>
        <end position="483"/>
    </location>
</feature>
<evidence type="ECO:0000259" key="6">
    <source>
        <dbReference type="PROSITE" id="PS51044"/>
    </source>
</evidence>
<dbReference type="AlphaFoldDB" id="A0A4P9Y0G7"/>
<dbReference type="PANTHER" id="PTHR10782:SF4">
    <property type="entry name" value="TONALLI, ISOFORM E"/>
    <property type="match status" value="1"/>
</dbReference>
<dbReference type="GO" id="GO:0016925">
    <property type="term" value="P:protein sumoylation"/>
    <property type="evidence" value="ECO:0007669"/>
    <property type="project" value="TreeGrafter"/>
</dbReference>
<accession>A0A4P9Y0G7</accession>
<name>A0A4P9Y0G7_9FUNG</name>
<feature type="compositionally biased region" description="Basic and acidic residues" evidence="5">
    <location>
        <begin position="406"/>
        <end position="423"/>
    </location>
</feature>
<keyword evidence="3" id="KW-0862">Zinc</keyword>